<feature type="transmembrane region" description="Helical" evidence="1">
    <location>
        <begin position="71"/>
        <end position="94"/>
    </location>
</feature>
<feature type="transmembrane region" description="Helical" evidence="1">
    <location>
        <begin position="133"/>
        <end position="154"/>
    </location>
</feature>
<name>A0A4Y8IUS3_9BACI</name>
<organism evidence="2 3">
    <name type="scientific">Filobacillus milosensis</name>
    <dbReference type="NCBI Taxonomy" id="94137"/>
    <lineage>
        <taxon>Bacteria</taxon>
        <taxon>Bacillati</taxon>
        <taxon>Bacillota</taxon>
        <taxon>Bacilli</taxon>
        <taxon>Bacillales</taxon>
        <taxon>Bacillaceae</taxon>
        <taxon>Filobacillus</taxon>
    </lineage>
</organism>
<dbReference type="RefSeq" id="WP_134338417.1">
    <property type="nucleotide sequence ID" value="NZ_SOPW01000001.1"/>
</dbReference>
<dbReference type="AlphaFoldDB" id="A0A4Y8IUS3"/>
<dbReference type="Proteomes" id="UP000297975">
    <property type="component" value="Unassembled WGS sequence"/>
</dbReference>
<reference evidence="2 3" key="1">
    <citation type="submission" date="2019-03" db="EMBL/GenBank/DDBJ databases">
        <authorList>
            <person name="He R.-H."/>
        </authorList>
    </citation>
    <scope>NUCLEOTIDE SEQUENCE [LARGE SCALE GENOMIC DNA]</scope>
    <source>
        <strain evidence="3">SH 714</strain>
    </source>
</reference>
<evidence type="ECO:0000313" key="2">
    <source>
        <dbReference type="EMBL" id="TFB24956.1"/>
    </source>
</evidence>
<dbReference type="Pfam" id="PF06691">
    <property type="entry name" value="DUF1189"/>
    <property type="match status" value="1"/>
</dbReference>
<keyword evidence="3" id="KW-1185">Reference proteome</keyword>
<comment type="caution">
    <text evidence="2">The sequence shown here is derived from an EMBL/GenBank/DDBJ whole genome shotgun (WGS) entry which is preliminary data.</text>
</comment>
<dbReference type="InterPro" id="IPR009574">
    <property type="entry name" value="DUF1189"/>
</dbReference>
<proteinExistence type="predicted"/>
<keyword evidence="1" id="KW-0472">Membrane</keyword>
<evidence type="ECO:0000256" key="1">
    <source>
        <dbReference type="SAM" id="Phobius"/>
    </source>
</evidence>
<dbReference type="EMBL" id="SOPW01000001">
    <property type="protein sequence ID" value="TFB24956.1"/>
    <property type="molecule type" value="Genomic_DNA"/>
</dbReference>
<gene>
    <name evidence="2" type="ORF">E3U55_00765</name>
</gene>
<accession>A0A4Y8IUS3</accession>
<keyword evidence="1" id="KW-0812">Transmembrane</keyword>
<dbReference type="OrthoDB" id="2884954at2"/>
<sequence length="158" mass="18400">MNLINILKYSLQLPKKDALFKLNRINMRDTFVYIIILFLLLFLPDAVQFVLDVKSARGSIPDVVIIQVVFLYPALTIFITTLAITLLAGFAYLIKELLKRKLAYHQLWKMSSYALTLPIFFYLASKILNFDSLYIFLGLFIVFIFIMTSMIQVYPQKK</sequence>
<feature type="transmembrane region" description="Helical" evidence="1">
    <location>
        <begin position="31"/>
        <end position="51"/>
    </location>
</feature>
<keyword evidence="1" id="KW-1133">Transmembrane helix</keyword>
<evidence type="ECO:0000313" key="3">
    <source>
        <dbReference type="Proteomes" id="UP000297975"/>
    </source>
</evidence>
<protein>
    <submittedName>
        <fullName evidence="2">DUF1189 domain-containing protein</fullName>
    </submittedName>
</protein>
<feature type="transmembrane region" description="Helical" evidence="1">
    <location>
        <begin position="106"/>
        <end position="127"/>
    </location>
</feature>